<feature type="domain" description="LysM" evidence="2">
    <location>
        <begin position="28"/>
        <end position="72"/>
    </location>
</feature>
<accession>A0ABN2L623</accession>
<protein>
    <recommendedName>
        <fullName evidence="2">LysM domain-containing protein</fullName>
    </recommendedName>
</protein>
<comment type="caution">
    <text evidence="3">The sequence shown here is derived from an EMBL/GenBank/DDBJ whole genome shotgun (WGS) entry which is preliminary data.</text>
</comment>
<dbReference type="InterPro" id="IPR036779">
    <property type="entry name" value="LysM_dom_sf"/>
</dbReference>
<dbReference type="CDD" id="cd00118">
    <property type="entry name" value="LysM"/>
    <property type="match status" value="1"/>
</dbReference>
<dbReference type="Pfam" id="PF01464">
    <property type="entry name" value="SLT"/>
    <property type="match status" value="1"/>
</dbReference>
<dbReference type="InterPro" id="IPR018392">
    <property type="entry name" value="LysM"/>
</dbReference>
<evidence type="ECO:0000259" key="2">
    <source>
        <dbReference type="PROSITE" id="PS51782"/>
    </source>
</evidence>
<dbReference type="PANTHER" id="PTHR33734:SF22">
    <property type="entry name" value="MEMBRANE-BOUND LYTIC MUREIN TRANSGLYCOSYLASE D"/>
    <property type="match status" value="1"/>
</dbReference>
<proteinExistence type="predicted"/>
<feature type="compositionally biased region" description="Polar residues" evidence="1">
    <location>
        <begin position="144"/>
        <end position="153"/>
    </location>
</feature>
<dbReference type="PROSITE" id="PS51782">
    <property type="entry name" value="LYSM"/>
    <property type="match status" value="2"/>
</dbReference>
<evidence type="ECO:0000313" key="3">
    <source>
        <dbReference type="EMBL" id="GAA1773965.1"/>
    </source>
</evidence>
<dbReference type="Gene3D" id="1.10.530.10">
    <property type="match status" value="1"/>
</dbReference>
<keyword evidence="4" id="KW-1185">Reference proteome</keyword>
<evidence type="ECO:0000256" key="1">
    <source>
        <dbReference type="SAM" id="MobiDB-lite"/>
    </source>
</evidence>
<dbReference type="PANTHER" id="PTHR33734">
    <property type="entry name" value="LYSM DOMAIN-CONTAINING GPI-ANCHORED PROTEIN 2"/>
    <property type="match status" value="1"/>
</dbReference>
<reference evidence="3 4" key="1">
    <citation type="journal article" date="2019" name="Int. J. Syst. Evol. Microbiol.">
        <title>The Global Catalogue of Microorganisms (GCM) 10K type strain sequencing project: providing services to taxonomists for standard genome sequencing and annotation.</title>
        <authorList>
            <consortium name="The Broad Institute Genomics Platform"/>
            <consortium name="The Broad Institute Genome Sequencing Center for Infectious Disease"/>
            <person name="Wu L."/>
            <person name="Ma J."/>
        </authorList>
    </citation>
    <scope>NUCLEOTIDE SEQUENCE [LARGE SCALE GENOMIC DNA]</scope>
    <source>
        <strain evidence="3 4">JCM 15591</strain>
    </source>
</reference>
<dbReference type="RefSeq" id="WP_344068447.1">
    <property type="nucleotide sequence ID" value="NZ_BAAAPN010000100.1"/>
</dbReference>
<organism evidence="3 4">
    <name type="scientific">Nostocoides vanveenii</name>
    <dbReference type="NCBI Taxonomy" id="330835"/>
    <lineage>
        <taxon>Bacteria</taxon>
        <taxon>Bacillati</taxon>
        <taxon>Actinomycetota</taxon>
        <taxon>Actinomycetes</taxon>
        <taxon>Micrococcales</taxon>
        <taxon>Intrasporangiaceae</taxon>
        <taxon>Nostocoides</taxon>
    </lineage>
</organism>
<dbReference type="Gene3D" id="3.10.350.10">
    <property type="entry name" value="LysM domain"/>
    <property type="match status" value="2"/>
</dbReference>
<dbReference type="Pfam" id="PF01476">
    <property type="entry name" value="LysM"/>
    <property type="match status" value="2"/>
</dbReference>
<gene>
    <name evidence="3" type="ORF">GCM10009810_33810</name>
</gene>
<dbReference type="EMBL" id="BAAAPN010000100">
    <property type="protein sequence ID" value="GAA1773965.1"/>
    <property type="molecule type" value="Genomic_DNA"/>
</dbReference>
<dbReference type="InterPro" id="IPR023346">
    <property type="entry name" value="Lysozyme-like_dom_sf"/>
</dbReference>
<sequence>MAPLFTLPATPPALIDLPALAQHTSSGQRHTVRSGDTVFGLALRYHTTTSAIAAANNLANTRLIRPGDVLTIPSGSTSAAKRPARTTSGHFVRAGETLSGIAARYGTTISALAKANGISPSRFILPGQRLSIPGATSRVDRSFESSPKATTKSPVRGMTSRTATRDLIVATANRYGVDHRLALAIAWQESGWNQGVTSGVGAVGTMQVMPGSGTWASSLINRKLNLHDQRDNVTAGVVIIRQLTKMASNRDEVIAAYYQGLGSVRARGWYSDTRQYVANVNYFRQRL</sequence>
<dbReference type="Proteomes" id="UP001501475">
    <property type="component" value="Unassembled WGS sequence"/>
</dbReference>
<dbReference type="SUPFAM" id="SSF54106">
    <property type="entry name" value="LysM domain"/>
    <property type="match status" value="2"/>
</dbReference>
<dbReference type="SUPFAM" id="SSF53955">
    <property type="entry name" value="Lysozyme-like"/>
    <property type="match status" value="1"/>
</dbReference>
<dbReference type="InterPro" id="IPR008258">
    <property type="entry name" value="Transglycosylase_SLT_dom_1"/>
</dbReference>
<dbReference type="SMART" id="SM00257">
    <property type="entry name" value="LysM"/>
    <property type="match status" value="2"/>
</dbReference>
<name>A0ABN2L623_9MICO</name>
<evidence type="ECO:0000313" key="4">
    <source>
        <dbReference type="Proteomes" id="UP001501475"/>
    </source>
</evidence>
<feature type="region of interest" description="Disordered" evidence="1">
    <location>
        <begin position="136"/>
        <end position="157"/>
    </location>
</feature>
<feature type="domain" description="LysM" evidence="2">
    <location>
        <begin position="88"/>
        <end position="132"/>
    </location>
</feature>